<organism evidence="9 10">
    <name type="scientific">Nakamurella panacisegetis</name>
    <dbReference type="NCBI Taxonomy" id="1090615"/>
    <lineage>
        <taxon>Bacteria</taxon>
        <taxon>Bacillati</taxon>
        <taxon>Actinomycetota</taxon>
        <taxon>Actinomycetes</taxon>
        <taxon>Nakamurellales</taxon>
        <taxon>Nakamurellaceae</taxon>
        <taxon>Nakamurella</taxon>
    </lineage>
</organism>
<keyword evidence="5 7" id="KW-1133">Transmembrane helix</keyword>
<evidence type="ECO:0000313" key="9">
    <source>
        <dbReference type="EMBL" id="SDO46181.1"/>
    </source>
</evidence>
<dbReference type="PANTHER" id="PTHR42920:SF5">
    <property type="entry name" value="EAMA DOMAIN-CONTAINING PROTEIN"/>
    <property type="match status" value="1"/>
</dbReference>
<dbReference type="InterPro" id="IPR051258">
    <property type="entry name" value="Diverse_Substrate_Transporter"/>
</dbReference>
<dbReference type="AlphaFoldDB" id="A0A1H0JRZ5"/>
<dbReference type="GO" id="GO:0005886">
    <property type="term" value="C:plasma membrane"/>
    <property type="evidence" value="ECO:0007669"/>
    <property type="project" value="UniProtKB-SubCell"/>
</dbReference>
<accession>A0A1H0JRZ5</accession>
<dbReference type="Proteomes" id="UP000198741">
    <property type="component" value="Chromosome I"/>
</dbReference>
<feature type="domain" description="EamA" evidence="8">
    <location>
        <begin position="2"/>
        <end position="131"/>
    </location>
</feature>
<feature type="transmembrane region" description="Helical" evidence="7">
    <location>
        <begin position="89"/>
        <end position="109"/>
    </location>
</feature>
<keyword evidence="10" id="KW-1185">Reference proteome</keyword>
<feature type="transmembrane region" description="Helical" evidence="7">
    <location>
        <begin position="143"/>
        <end position="162"/>
    </location>
</feature>
<name>A0A1H0JRZ5_9ACTN</name>
<evidence type="ECO:0000313" key="10">
    <source>
        <dbReference type="Proteomes" id="UP000198741"/>
    </source>
</evidence>
<evidence type="ECO:0000256" key="5">
    <source>
        <dbReference type="ARBA" id="ARBA00022989"/>
    </source>
</evidence>
<evidence type="ECO:0000256" key="3">
    <source>
        <dbReference type="ARBA" id="ARBA00022475"/>
    </source>
</evidence>
<dbReference type="OrthoDB" id="3182968at2"/>
<keyword evidence="6 7" id="KW-0472">Membrane</keyword>
<reference evidence="9 10" key="1">
    <citation type="submission" date="2016-10" db="EMBL/GenBank/DDBJ databases">
        <authorList>
            <person name="de Groot N.N."/>
        </authorList>
    </citation>
    <scope>NUCLEOTIDE SEQUENCE [LARGE SCALE GENOMIC DNA]</scope>
    <source>
        <strain evidence="10">P4-7,KCTC 19426,CECT 7604</strain>
    </source>
</reference>
<keyword evidence="3" id="KW-1003">Cell membrane</keyword>
<comment type="similarity">
    <text evidence="2">Belongs to the EamA transporter family.</text>
</comment>
<feature type="domain" description="EamA" evidence="8">
    <location>
        <begin position="141"/>
        <end position="275"/>
    </location>
</feature>
<evidence type="ECO:0000256" key="2">
    <source>
        <dbReference type="ARBA" id="ARBA00007362"/>
    </source>
</evidence>
<feature type="transmembrane region" description="Helical" evidence="7">
    <location>
        <begin position="33"/>
        <end position="53"/>
    </location>
</feature>
<dbReference type="Pfam" id="PF00892">
    <property type="entry name" value="EamA"/>
    <property type="match status" value="2"/>
</dbReference>
<dbReference type="PANTHER" id="PTHR42920">
    <property type="entry name" value="OS03G0707200 PROTEIN-RELATED"/>
    <property type="match status" value="1"/>
</dbReference>
<feature type="transmembrane region" description="Helical" evidence="7">
    <location>
        <begin position="60"/>
        <end position="77"/>
    </location>
</feature>
<keyword evidence="4 7" id="KW-0812">Transmembrane</keyword>
<proteinExistence type="inferred from homology"/>
<gene>
    <name evidence="9" type="ORF">SAMN04515671_1009</name>
</gene>
<feature type="transmembrane region" description="Helical" evidence="7">
    <location>
        <begin position="169"/>
        <end position="189"/>
    </location>
</feature>
<evidence type="ECO:0000256" key="1">
    <source>
        <dbReference type="ARBA" id="ARBA00004651"/>
    </source>
</evidence>
<sequence>MLALIGLLTVAATWGSSFPLTKSLLQRMTPLNFLAVRFTIAGVLMLVVFFPFVRALSRRSLWRGVVLGVTYGIAQIVQTTGLAHTSASVSGFITGMYVVLTPICAAVLLRTPIGRRVWAGAGLATVGLAILALSGFHVGFGEAITLASAVIYALHIIGLGVWSTGRTAIGLAAVQIASVGLVSLIAATIADPGGLTLPGDAFDWVALLYMAIISGAIAMIVQTWAQAHLAPSRAAIIMSTEPGWAALFSITFLGEPLTWRIAVGGGLMLAAMVIVETGPRPPTHAPHPDELPKLAA</sequence>
<dbReference type="STRING" id="1090615.SAMN04515671_1009"/>
<feature type="transmembrane region" description="Helical" evidence="7">
    <location>
        <begin position="116"/>
        <end position="137"/>
    </location>
</feature>
<feature type="transmembrane region" description="Helical" evidence="7">
    <location>
        <begin position="201"/>
        <end position="221"/>
    </location>
</feature>
<dbReference type="InterPro" id="IPR037185">
    <property type="entry name" value="EmrE-like"/>
</dbReference>
<evidence type="ECO:0000259" key="8">
    <source>
        <dbReference type="Pfam" id="PF00892"/>
    </source>
</evidence>
<evidence type="ECO:0000256" key="4">
    <source>
        <dbReference type="ARBA" id="ARBA00022692"/>
    </source>
</evidence>
<evidence type="ECO:0000256" key="7">
    <source>
        <dbReference type="SAM" id="Phobius"/>
    </source>
</evidence>
<dbReference type="InterPro" id="IPR000620">
    <property type="entry name" value="EamA_dom"/>
</dbReference>
<dbReference type="EMBL" id="LT629710">
    <property type="protein sequence ID" value="SDO46181.1"/>
    <property type="molecule type" value="Genomic_DNA"/>
</dbReference>
<protein>
    <submittedName>
        <fullName evidence="9">Threonine/homoserine efflux transporter RhtA</fullName>
    </submittedName>
</protein>
<evidence type="ECO:0000256" key="6">
    <source>
        <dbReference type="ARBA" id="ARBA00023136"/>
    </source>
</evidence>
<dbReference type="SUPFAM" id="SSF103481">
    <property type="entry name" value="Multidrug resistance efflux transporter EmrE"/>
    <property type="match status" value="2"/>
</dbReference>
<comment type="subcellular location">
    <subcellularLocation>
        <location evidence="1">Cell membrane</location>
        <topology evidence="1">Multi-pass membrane protein</topology>
    </subcellularLocation>
</comment>